<reference evidence="3 4" key="1">
    <citation type="journal article" date="1998" name="Science">
        <title>Genome sequence of the nematode C. elegans: a platform for investigating biology.</title>
        <authorList>
            <consortium name="The C. elegans sequencing consortium"/>
            <person name="Sulson J.E."/>
            <person name="Waterston R."/>
        </authorList>
    </citation>
    <scope>NUCLEOTIDE SEQUENCE [LARGE SCALE GENOMIC DNA]</scope>
    <source>
        <strain evidence="3 4">Bristol N2</strain>
    </source>
</reference>
<dbReference type="OMA" id="CNSNENT"/>
<sequence>MLANQWVLLLIVLAFYGLAGAQDANPEVTTEAAPVEATTPTSQEQLYEEVKKSFIPKLNKYRREVAKRLNWTNMNELVYGEVEGYHDSLYSYNLTLDGLLTEIIEESEEEMQKALNEKKTLCQDKDGVNGFCPDHINPEPKAVSCDYVCYGYCTKYDLTCYLTPTSNTAWWKNQTIGEPGSACDPDRYNIDGLCSLNPPTTTTTTTVKPPPATPKPAKEKDPKKADGSSDDGDGGDLKSKESGNADSSCATFPNLVAICIVSIVTYSGTLLY</sequence>
<dbReference type="CTD" id="190240"/>
<protein>
    <submittedName>
        <fullName evidence="3">Secreted protein</fullName>
    </submittedName>
</protein>
<dbReference type="SMR" id="Q9N3F5"/>
<feature type="signal peptide" evidence="2">
    <location>
        <begin position="1"/>
        <end position="21"/>
    </location>
</feature>
<evidence type="ECO:0000313" key="4">
    <source>
        <dbReference type="Proteomes" id="UP000001940"/>
    </source>
</evidence>
<keyword evidence="2" id="KW-0732">Signal</keyword>
<organism evidence="3 4">
    <name type="scientific">Caenorhabditis elegans</name>
    <dbReference type="NCBI Taxonomy" id="6239"/>
    <lineage>
        <taxon>Eukaryota</taxon>
        <taxon>Metazoa</taxon>
        <taxon>Ecdysozoa</taxon>
        <taxon>Nematoda</taxon>
        <taxon>Chromadorea</taxon>
        <taxon>Rhabditida</taxon>
        <taxon>Rhabditina</taxon>
        <taxon>Rhabditomorpha</taxon>
        <taxon>Rhabditoidea</taxon>
        <taxon>Rhabditidae</taxon>
        <taxon>Peloderinae</taxon>
        <taxon>Caenorhabditis</taxon>
    </lineage>
</organism>
<feature type="chain" id="PRO_5004330756" evidence="2">
    <location>
        <begin position="22"/>
        <end position="272"/>
    </location>
</feature>
<dbReference type="Proteomes" id="UP000001940">
    <property type="component" value="Chromosome III"/>
</dbReference>
<gene>
    <name evidence="3" type="ORF">CELE_Y53G8AR.1</name>
    <name evidence="3 5" type="ORF">Y53G8AR.1</name>
</gene>
<dbReference type="PhylomeDB" id="Q9N3F5"/>
<dbReference type="AGR" id="WB:WBGene00021809"/>
<dbReference type="EMBL" id="BX284603">
    <property type="protein sequence ID" value="CCD73810.1"/>
    <property type="molecule type" value="Genomic_DNA"/>
</dbReference>
<evidence type="ECO:0000256" key="1">
    <source>
        <dbReference type="SAM" id="MobiDB-lite"/>
    </source>
</evidence>
<dbReference type="WormBase" id="Y53G8AR.1">
    <property type="protein sequence ID" value="CE25426"/>
    <property type="gene ID" value="WBGene00021809"/>
</dbReference>
<dbReference type="Bgee" id="WBGene00021809">
    <property type="expression patterns" value="Expressed in larva and 1 other cell type or tissue"/>
</dbReference>
<evidence type="ECO:0000313" key="5">
    <source>
        <dbReference type="WormBase" id="Y53G8AR.1"/>
    </source>
</evidence>
<dbReference type="KEGG" id="cel:CELE_Y53G8AR.1"/>
<name>Q9N3F5_CAEEL</name>
<dbReference type="UCSC" id="Y53G8AR.1">
    <property type="organism name" value="c. elegans"/>
</dbReference>
<dbReference type="FunCoup" id="Q9N3F5">
    <property type="interactions" value="270"/>
</dbReference>
<dbReference type="RefSeq" id="NP_497692.1">
    <property type="nucleotide sequence ID" value="NM_065291.1"/>
</dbReference>
<dbReference type="InParanoid" id="Q9N3F5"/>
<dbReference type="GeneID" id="190240"/>
<evidence type="ECO:0000313" key="3">
    <source>
        <dbReference type="EMBL" id="CCD73810.1"/>
    </source>
</evidence>
<dbReference type="eggNOG" id="ENOG502TKF8">
    <property type="taxonomic scope" value="Eukaryota"/>
</dbReference>
<dbReference type="HOGENOM" id="CLU_1134432_0_0_1"/>
<evidence type="ECO:0000256" key="2">
    <source>
        <dbReference type="SAM" id="SignalP"/>
    </source>
</evidence>
<keyword evidence="4" id="KW-1185">Reference proteome</keyword>
<proteinExistence type="predicted"/>
<dbReference type="AlphaFoldDB" id="Q9N3F5"/>
<dbReference type="PaxDb" id="6239-Y53G8AR.1"/>
<feature type="compositionally biased region" description="Basic and acidic residues" evidence="1">
    <location>
        <begin position="216"/>
        <end position="227"/>
    </location>
</feature>
<accession>Q9N3F5</accession>
<feature type="region of interest" description="Disordered" evidence="1">
    <location>
        <begin position="199"/>
        <end position="245"/>
    </location>
</feature>